<proteinExistence type="inferred from homology"/>
<evidence type="ECO:0000256" key="7">
    <source>
        <dbReference type="PIRSR" id="PIRSR016305-1"/>
    </source>
</evidence>
<dbReference type="GO" id="GO:0018423">
    <property type="term" value="F:protein C-terminal leucine carboxyl O-methyltransferase activity"/>
    <property type="evidence" value="ECO:0007669"/>
    <property type="project" value="UniProtKB-EC"/>
</dbReference>
<dbReference type="Gene3D" id="3.40.50.150">
    <property type="entry name" value="Vaccinia Virus protein VP39"/>
    <property type="match status" value="1"/>
</dbReference>
<reference evidence="8" key="1">
    <citation type="journal article" date="2012" name="Proc. Natl. Acad. Sci. U.S.A.">
        <title>Antigenic diversity is generated by distinct evolutionary mechanisms in African trypanosome species.</title>
        <authorList>
            <person name="Jackson A.P."/>
            <person name="Berry A."/>
            <person name="Aslett M."/>
            <person name="Allison H.C."/>
            <person name="Burton P."/>
            <person name="Vavrova-Anderson J."/>
            <person name="Brown R."/>
            <person name="Browne H."/>
            <person name="Corton N."/>
            <person name="Hauser H."/>
            <person name="Gamble J."/>
            <person name="Gilderthorp R."/>
            <person name="Marcello L."/>
            <person name="McQuillan J."/>
            <person name="Otto T.D."/>
            <person name="Quail M.A."/>
            <person name="Sanders M.J."/>
            <person name="van Tonder A."/>
            <person name="Ginger M.L."/>
            <person name="Field M.C."/>
            <person name="Barry J.D."/>
            <person name="Hertz-Fowler C."/>
            <person name="Berriman M."/>
        </authorList>
    </citation>
    <scope>NUCLEOTIDE SEQUENCE</scope>
    <source>
        <strain evidence="8">Y486</strain>
    </source>
</reference>
<evidence type="ECO:0000256" key="1">
    <source>
        <dbReference type="ARBA" id="ARBA00000724"/>
    </source>
</evidence>
<dbReference type="EMBL" id="HE573026">
    <property type="protein sequence ID" value="CCC51396.1"/>
    <property type="molecule type" value="Genomic_DNA"/>
</dbReference>
<dbReference type="Pfam" id="PF04072">
    <property type="entry name" value="LCM"/>
    <property type="match status" value="1"/>
</dbReference>
<dbReference type="PANTHER" id="PTHR13600:SF21">
    <property type="entry name" value="LEUCINE CARBOXYL METHYLTRANSFERASE 1"/>
    <property type="match status" value="1"/>
</dbReference>
<feature type="binding site" evidence="7">
    <location>
        <position position="50"/>
    </location>
    <ligand>
        <name>S-adenosyl-L-methionine</name>
        <dbReference type="ChEBI" id="CHEBI:59789"/>
    </ligand>
</feature>
<comment type="similarity">
    <text evidence="2 6">Belongs to the methyltransferase superfamily. LCMT family.</text>
</comment>
<evidence type="ECO:0000256" key="3">
    <source>
        <dbReference type="ARBA" id="ARBA00022603"/>
    </source>
</evidence>
<comment type="catalytic activity">
    <reaction evidence="1 6">
        <text>[phosphatase 2A protein]-C-terminal L-leucine + S-adenosyl-L-methionine = [phosphatase 2A protein]-C-terminal L-leucine methyl ester + S-adenosyl-L-homocysteine</text>
        <dbReference type="Rhea" id="RHEA:48544"/>
        <dbReference type="Rhea" id="RHEA-COMP:12134"/>
        <dbReference type="Rhea" id="RHEA-COMP:12135"/>
        <dbReference type="ChEBI" id="CHEBI:57856"/>
        <dbReference type="ChEBI" id="CHEBI:59789"/>
        <dbReference type="ChEBI" id="CHEBI:90516"/>
        <dbReference type="ChEBI" id="CHEBI:90517"/>
        <dbReference type="EC" id="2.1.1.233"/>
    </reaction>
</comment>
<dbReference type="InterPro" id="IPR016651">
    <property type="entry name" value="LCMT1"/>
</dbReference>
<dbReference type="AlphaFoldDB" id="G0U693"/>
<organism evidence="8">
    <name type="scientific">Trypanosoma vivax (strain Y486)</name>
    <dbReference type="NCBI Taxonomy" id="1055687"/>
    <lineage>
        <taxon>Eukaryota</taxon>
        <taxon>Discoba</taxon>
        <taxon>Euglenozoa</taxon>
        <taxon>Kinetoplastea</taxon>
        <taxon>Metakinetoplastina</taxon>
        <taxon>Trypanosomatida</taxon>
        <taxon>Trypanosomatidae</taxon>
        <taxon>Trypanosoma</taxon>
        <taxon>Duttonella</taxon>
    </lineage>
</organism>
<protein>
    <recommendedName>
        <fullName evidence="6">Leucine carboxyl methyltransferase 1</fullName>
        <ecNumber evidence="6">2.1.1.233</ecNumber>
    </recommendedName>
</protein>
<evidence type="ECO:0000256" key="6">
    <source>
        <dbReference type="PIRNR" id="PIRNR016305"/>
    </source>
</evidence>
<dbReference type="EC" id="2.1.1.233" evidence="6"/>
<dbReference type="PANTHER" id="PTHR13600">
    <property type="entry name" value="LEUCINE CARBOXYL METHYLTRANSFERASE"/>
    <property type="match status" value="1"/>
</dbReference>
<dbReference type="PIRSF" id="PIRSF016305">
    <property type="entry name" value="LCM_mtfrase"/>
    <property type="match status" value="1"/>
</dbReference>
<dbReference type="SUPFAM" id="SSF53335">
    <property type="entry name" value="S-adenosyl-L-methionine-dependent methyltransferases"/>
    <property type="match status" value="1"/>
</dbReference>
<keyword evidence="5 6" id="KW-0949">S-adenosyl-L-methionine</keyword>
<evidence type="ECO:0000256" key="5">
    <source>
        <dbReference type="ARBA" id="ARBA00022691"/>
    </source>
</evidence>
<dbReference type="VEuPathDB" id="TriTrypDB:TvY486_1004470"/>
<evidence type="ECO:0000256" key="2">
    <source>
        <dbReference type="ARBA" id="ARBA00010703"/>
    </source>
</evidence>
<name>G0U693_TRYVY</name>
<feature type="binding site" evidence="7">
    <location>
        <position position="161"/>
    </location>
    <ligand>
        <name>S-adenosyl-L-methionine</name>
        <dbReference type="ChEBI" id="CHEBI:59789"/>
    </ligand>
</feature>
<dbReference type="GO" id="GO:0032259">
    <property type="term" value="P:methylation"/>
    <property type="evidence" value="ECO:0007669"/>
    <property type="project" value="UniProtKB-KW"/>
</dbReference>
<dbReference type="OMA" id="IIYEPIR"/>
<sequence>MPLQQTAYSACSRKVHCVRKRYLDDPFVAHFARDTTVVNSPLMNRGTWLRTTAVERSLLAFAKNHCNNAGLQVISFGSGMDTLYFRLKKDHPEIRIVKYLELDFPSLVKEKEFVIKRTENINKYVGPEYQLVPCDLRKTDELRELLMAAAASGVPTVILAEMVFVYLDESVSSAILELTLRDVLGDDAVVLLVSYDAIRPDDRFGQVMVNTLSSMGVDLRGINDLPTPEAHADRCKRVGFTSVISKSMRQLYMDVPQETQKWLSRLEIVDDWDEWCLMHDHYCFVVAGNRVDSLPDVFEGM</sequence>
<feature type="binding site" evidence="7">
    <location>
        <position position="77"/>
    </location>
    <ligand>
        <name>S-adenosyl-L-methionine</name>
        <dbReference type="ChEBI" id="CHEBI:59789"/>
    </ligand>
</feature>
<gene>
    <name evidence="8" type="ORF">TVY486_1004470</name>
</gene>
<evidence type="ECO:0000313" key="8">
    <source>
        <dbReference type="EMBL" id="CCC51396.1"/>
    </source>
</evidence>
<keyword evidence="4 6" id="KW-0808">Transferase</keyword>
<keyword evidence="3 6" id="KW-0489">Methyltransferase</keyword>
<comment type="function">
    <text evidence="6">Methylates the carboxyl group of the C-terminal leucine residue of protein phosphatase 2A catalytic subunits to form alpha-leucine ester residues.</text>
</comment>
<evidence type="ECO:0000256" key="4">
    <source>
        <dbReference type="ARBA" id="ARBA00022679"/>
    </source>
</evidence>
<accession>G0U693</accession>
<feature type="binding site" evidence="7">
    <location>
        <begin position="135"/>
        <end position="136"/>
    </location>
    <ligand>
        <name>S-adenosyl-L-methionine</name>
        <dbReference type="ChEBI" id="CHEBI:59789"/>
    </ligand>
</feature>
<dbReference type="InterPro" id="IPR029063">
    <property type="entry name" value="SAM-dependent_MTases_sf"/>
</dbReference>
<dbReference type="InterPro" id="IPR007213">
    <property type="entry name" value="Ppm1/Ppm2/Tcmp"/>
</dbReference>